<dbReference type="AlphaFoldDB" id="A0A7S0DK13"/>
<gene>
    <name evidence="1" type="ORF">LAMO00422_LOCUS16256</name>
</gene>
<proteinExistence type="predicted"/>
<organism evidence="1">
    <name type="scientific">Amorphochlora amoebiformis</name>
    <dbReference type="NCBI Taxonomy" id="1561963"/>
    <lineage>
        <taxon>Eukaryota</taxon>
        <taxon>Sar</taxon>
        <taxon>Rhizaria</taxon>
        <taxon>Cercozoa</taxon>
        <taxon>Chlorarachniophyceae</taxon>
        <taxon>Amorphochlora</taxon>
    </lineage>
</organism>
<dbReference type="EMBL" id="HBEM01023919">
    <property type="protein sequence ID" value="CAD8457309.1"/>
    <property type="molecule type" value="Transcribed_RNA"/>
</dbReference>
<evidence type="ECO:0000313" key="1">
    <source>
        <dbReference type="EMBL" id="CAD8457309.1"/>
    </source>
</evidence>
<sequence>MSTVHPQIKQYCVILLIYEHSTVFEFLFKINYESAPNRLLRIESLLAVYRAPPHEVGPLGPNRSKAGLNWIARAKSSKSVPRSIRLRFEPQLARKSPKGVPIESAPTWFLITVPIERQSVGPRCRSHVVQDRMLQA</sequence>
<protein>
    <submittedName>
        <fullName evidence="1">Uncharacterized protein</fullName>
    </submittedName>
</protein>
<reference evidence="1" key="1">
    <citation type="submission" date="2021-01" db="EMBL/GenBank/DDBJ databases">
        <authorList>
            <person name="Corre E."/>
            <person name="Pelletier E."/>
            <person name="Niang G."/>
            <person name="Scheremetjew M."/>
            <person name="Finn R."/>
            <person name="Kale V."/>
            <person name="Holt S."/>
            <person name="Cochrane G."/>
            <person name="Meng A."/>
            <person name="Brown T."/>
            <person name="Cohen L."/>
        </authorList>
    </citation>
    <scope>NUCLEOTIDE SEQUENCE</scope>
    <source>
        <strain evidence="1">CCMP2058</strain>
    </source>
</reference>
<accession>A0A7S0DK13</accession>
<name>A0A7S0DK13_9EUKA</name>